<keyword evidence="5 9" id="KW-1133">Transmembrane helix</keyword>
<evidence type="ECO:0000256" key="8">
    <source>
        <dbReference type="SAM" id="MobiDB-lite"/>
    </source>
</evidence>
<dbReference type="GO" id="GO:0090529">
    <property type="term" value="P:cell septum assembly"/>
    <property type="evidence" value="ECO:0007669"/>
    <property type="project" value="InterPro"/>
</dbReference>
<dbReference type="EMBL" id="FWDM01000005">
    <property type="protein sequence ID" value="SLM10356.1"/>
    <property type="molecule type" value="Genomic_DNA"/>
</dbReference>
<evidence type="ECO:0000256" key="9">
    <source>
        <dbReference type="SAM" id="Phobius"/>
    </source>
</evidence>
<organism evidence="11">
    <name type="scientific">uncultured spirochete</name>
    <dbReference type="NCBI Taxonomy" id="156406"/>
    <lineage>
        <taxon>Bacteria</taxon>
        <taxon>Pseudomonadati</taxon>
        <taxon>Spirochaetota</taxon>
        <taxon>Spirochaetia</taxon>
        <taxon>Spirochaetales</taxon>
        <taxon>environmental samples</taxon>
    </lineage>
</organism>
<feature type="compositionally biased region" description="Low complexity" evidence="8">
    <location>
        <begin position="15"/>
        <end position="43"/>
    </location>
</feature>
<dbReference type="PANTHER" id="PTHR35851">
    <property type="entry name" value="CELL DIVISION PROTEIN FTSQ"/>
    <property type="match status" value="1"/>
</dbReference>
<evidence type="ECO:0000313" key="11">
    <source>
        <dbReference type="EMBL" id="SLM10356.1"/>
    </source>
</evidence>
<feature type="region of interest" description="Disordered" evidence="8">
    <location>
        <begin position="1"/>
        <end position="50"/>
    </location>
</feature>
<comment type="subcellular location">
    <subcellularLocation>
        <location evidence="1">Membrane</location>
    </subcellularLocation>
</comment>
<dbReference type="InterPro" id="IPR026579">
    <property type="entry name" value="FtsQ"/>
</dbReference>
<keyword evidence="3" id="KW-0132">Cell division</keyword>
<dbReference type="PROSITE" id="PS51779">
    <property type="entry name" value="POTRA"/>
    <property type="match status" value="1"/>
</dbReference>
<evidence type="ECO:0000256" key="7">
    <source>
        <dbReference type="ARBA" id="ARBA00023306"/>
    </source>
</evidence>
<dbReference type="AlphaFoldDB" id="A0A3P3XH36"/>
<evidence type="ECO:0000256" key="3">
    <source>
        <dbReference type="ARBA" id="ARBA00022618"/>
    </source>
</evidence>
<evidence type="ECO:0000256" key="1">
    <source>
        <dbReference type="ARBA" id="ARBA00004370"/>
    </source>
</evidence>
<accession>A0A3P3XH36</accession>
<evidence type="ECO:0000256" key="2">
    <source>
        <dbReference type="ARBA" id="ARBA00022475"/>
    </source>
</evidence>
<feature type="compositionally biased region" description="Basic and acidic residues" evidence="8">
    <location>
        <begin position="1"/>
        <end position="12"/>
    </location>
</feature>
<dbReference type="Pfam" id="PF08478">
    <property type="entry name" value="POTRA_1"/>
    <property type="match status" value="1"/>
</dbReference>
<feature type="domain" description="POTRA" evidence="10">
    <location>
        <begin position="177"/>
        <end position="245"/>
    </location>
</feature>
<reference evidence="11" key="1">
    <citation type="submission" date="2017-02" db="EMBL/GenBank/DDBJ databases">
        <authorList>
            <person name="Regsiter A."/>
            <person name="William W."/>
        </authorList>
    </citation>
    <scope>NUCLEOTIDE SEQUENCE</scope>
    <source>
        <strain evidence="11">Bib</strain>
    </source>
</reference>
<dbReference type="GO" id="GO:0016020">
    <property type="term" value="C:membrane"/>
    <property type="evidence" value="ECO:0007669"/>
    <property type="project" value="UniProtKB-SubCell"/>
</dbReference>
<name>A0A3P3XH36_9SPIR</name>
<evidence type="ECO:0000256" key="6">
    <source>
        <dbReference type="ARBA" id="ARBA00023136"/>
    </source>
</evidence>
<evidence type="ECO:0000256" key="4">
    <source>
        <dbReference type="ARBA" id="ARBA00022692"/>
    </source>
</evidence>
<proteinExistence type="predicted"/>
<keyword evidence="7" id="KW-0131">Cell cycle</keyword>
<dbReference type="InterPro" id="IPR034746">
    <property type="entry name" value="POTRA"/>
</dbReference>
<dbReference type="PANTHER" id="PTHR35851:SF1">
    <property type="entry name" value="CELL DIVISION PROTEIN FTSQ"/>
    <property type="match status" value="1"/>
</dbReference>
<dbReference type="Gene3D" id="3.10.20.310">
    <property type="entry name" value="membrane protein fhac"/>
    <property type="match status" value="1"/>
</dbReference>
<sequence>MTEIEMRERQLAEKQTTQTERTPTRQPQAKQPQAKQPQASQSQNERSLLSVSDTYSVNILHSTTRRETSMPGTAASKGIANKLAAEPARGASGRAAFPAGRVAPEPGPVAPASGRISFPSGRVAPASVKLTESADRLSAALTRAKKAKKPSGLRILAALALFCVLAAVASVALPRLTKIESIRISGLETLTENAIVSAIGAIGDESLLTLNLKEIKARIEQNPRVAQARVFRMLPSALGVDVRERSAVAVIMISSDQGSKLALIDGEGTAFALVEAEDSKSPDLPVISGVHFEQFQPGQRLPDMLGPLFADLQKIRNESPELLLAFSEIRIVRISEYSAELLMYPVHMKTAVRMPLRLSADALRNSLVVLDILRSRGYGNQPSEIDFQSGTVVYQTKEAVSG</sequence>
<feature type="transmembrane region" description="Helical" evidence="9">
    <location>
        <begin position="153"/>
        <end position="173"/>
    </location>
</feature>
<dbReference type="InterPro" id="IPR013685">
    <property type="entry name" value="POTRA_FtsQ_type"/>
</dbReference>
<keyword evidence="2" id="KW-1003">Cell membrane</keyword>
<gene>
    <name evidence="11" type="ORF">SPIROBIBN47_130059</name>
</gene>
<keyword evidence="4 9" id="KW-0812">Transmembrane</keyword>
<keyword evidence="6 9" id="KW-0472">Membrane</keyword>
<evidence type="ECO:0000259" key="10">
    <source>
        <dbReference type="PROSITE" id="PS51779"/>
    </source>
</evidence>
<feature type="region of interest" description="Disordered" evidence="8">
    <location>
        <begin position="91"/>
        <end position="116"/>
    </location>
</feature>
<protein>
    <recommendedName>
        <fullName evidence="10">POTRA domain-containing protein</fullName>
    </recommendedName>
</protein>
<evidence type="ECO:0000256" key="5">
    <source>
        <dbReference type="ARBA" id="ARBA00022989"/>
    </source>
</evidence>